<dbReference type="Proteomes" id="UP000002084">
    <property type="component" value="Chromosome"/>
</dbReference>
<dbReference type="EMBL" id="CP000880">
    <property type="protein sequence ID" value="ABX22980.1"/>
    <property type="molecule type" value="Genomic_DNA"/>
</dbReference>
<feature type="chain" id="PRO_5002741249" description="OmpG family monomeric porin" evidence="2">
    <location>
        <begin position="38"/>
        <end position="349"/>
    </location>
</feature>
<accession>A9MER4</accession>
<gene>
    <name evidence="3" type="ordered locus">SARI_03140</name>
</gene>
<keyword evidence="4" id="KW-1185">Reference proteome</keyword>
<evidence type="ECO:0008006" key="5">
    <source>
        <dbReference type="Google" id="ProtNLM"/>
    </source>
</evidence>
<name>A9MER4_SALAR</name>
<sequence length="349" mass="40633">MPVFAAFSLSARNFMNRNTLLCALPLLASGIGLPVIAADIDTDDIQQKVDTGLDQTPASKPWKVRAGLLIETENKEGQSFDKDGFFEPTLWMDFSRDRWTFYGSYYQETHGTNYSDGFSRDNWFNQYEFDARYLMVDQKDLALGMTFHFRNYTFIYQDNPEKTQSGGYNSQRWSFQPDWRINFTDKFKSTGWVTVYNWYNNLHENGLANRELKGEGGFEYRFNPTIAVRLNYFIDRGWNTNSDDQTGEFCRSQLRPYIPITFSLFDAGPTTITPYGRWTLDVWSQNASRNQRMHTTETRTGIFIEQKLSPHLSMTLDYAYEVQARHDLSPGDKPIVKFHKTGLGFIYSF</sequence>
<protein>
    <recommendedName>
        <fullName evidence="5">OmpG family monomeric porin</fullName>
    </recommendedName>
</protein>
<evidence type="ECO:0000313" key="4">
    <source>
        <dbReference type="Proteomes" id="UP000002084"/>
    </source>
</evidence>
<evidence type="ECO:0000256" key="1">
    <source>
        <dbReference type="ARBA" id="ARBA00022729"/>
    </source>
</evidence>
<feature type="signal peptide" evidence="2">
    <location>
        <begin position="1"/>
        <end position="37"/>
    </location>
</feature>
<dbReference type="HOGENOM" id="CLU_079589_0_0_6"/>
<evidence type="ECO:0000313" key="3">
    <source>
        <dbReference type="EMBL" id="ABX22980.1"/>
    </source>
</evidence>
<reference evidence="3 4" key="1">
    <citation type="submission" date="2007-11" db="EMBL/GenBank/DDBJ databases">
        <authorList>
            <consortium name="The Salmonella enterica serovar Arizonae Genome Sequencing Project"/>
            <person name="McClelland M."/>
            <person name="Sanderson E.K."/>
            <person name="Porwollik S."/>
            <person name="Spieth J."/>
            <person name="Clifton W.S."/>
            <person name="Fulton R."/>
            <person name="Chunyan W."/>
            <person name="Wollam A."/>
            <person name="Shah N."/>
            <person name="Pepin K."/>
            <person name="Bhonagiri V."/>
            <person name="Nash W."/>
            <person name="Johnson M."/>
            <person name="Thiruvilangam P."/>
            <person name="Wilson R."/>
        </authorList>
    </citation>
    <scope>NUCLEOTIDE SEQUENCE [LARGE SCALE GENOMIC DNA]</scope>
    <source>
        <strain evidence="4">ATCC BAA-731 / CDC346-86 / RSK2980</strain>
    </source>
</reference>
<keyword evidence="1 2" id="KW-0732">Signal</keyword>
<dbReference type="InterPro" id="IPR053713">
    <property type="entry name" value="Bact_OM_Channel_sf"/>
</dbReference>
<dbReference type="AlphaFoldDB" id="A9MER4"/>
<dbReference type="STRING" id="41514.SARI_03140"/>
<dbReference type="KEGG" id="ses:SARI_03140"/>
<organism evidence="3 4">
    <name type="scientific">Salmonella arizonae (strain ATCC BAA-731 / CDC346-86 / RSK2980)</name>
    <dbReference type="NCBI Taxonomy" id="41514"/>
    <lineage>
        <taxon>Bacteria</taxon>
        <taxon>Pseudomonadati</taxon>
        <taxon>Pseudomonadota</taxon>
        <taxon>Gammaproteobacteria</taxon>
        <taxon>Enterobacterales</taxon>
        <taxon>Enterobacteriaceae</taxon>
        <taxon>Salmonella</taxon>
    </lineage>
</organism>
<dbReference type="Gene3D" id="2.40.160.40">
    <property type="entry name" value="monomeric porin ompg"/>
    <property type="match status" value="1"/>
</dbReference>
<evidence type="ECO:0000256" key="2">
    <source>
        <dbReference type="SAM" id="SignalP"/>
    </source>
</evidence>
<dbReference type="InterPro" id="IPR018981">
    <property type="entry name" value="Outer_membrane_porin_G"/>
</dbReference>
<dbReference type="Pfam" id="PF09381">
    <property type="entry name" value="Porin_OmpG"/>
    <property type="match status" value="1"/>
</dbReference>
<proteinExistence type="predicted"/>